<feature type="non-terminal residue" evidence="2">
    <location>
        <position position="1"/>
    </location>
</feature>
<feature type="compositionally biased region" description="Basic residues" evidence="1">
    <location>
        <begin position="28"/>
        <end position="37"/>
    </location>
</feature>
<reference evidence="2" key="1">
    <citation type="submission" date="2020-02" db="EMBL/GenBank/DDBJ databases">
        <authorList>
            <person name="Meier V. D."/>
        </authorList>
    </citation>
    <scope>NUCLEOTIDE SEQUENCE</scope>
    <source>
        <strain evidence="2">AVDCRST_MAG93</strain>
    </source>
</reference>
<gene>
    <name evidence="2" type="ORF">AVDCRST_MAG93-3894</name>
</gene>
<organism evidence="2">
    <name type="scientific">uncultured Chloroflexia bacterium</name>
    <dbReference type="NCBI Taxonomy" id="1672391"/>
    <lineage>
        <taxon>Bacteria</taxon>
        <taxon>Bacillati</taxon>
        <taxon>Chloroflexota</taxon>
        <taxon>Chloroflexia</taxon>
        <taxon>environmental samples</taxon>
    </lineage>
</organism>
<feature type="compositionally biased region" description="Basic and acidic residues" evidence="1">
    <location>
        <begin position="1"/>
        <end position="18"/>
    </location>
</feature>
<evidence type="ECO:0000313" key="2">
    <source>
        <dbReference type="EMBL" id="CAA9291039.1"/>
    </source>
</evidence>
<dbReference type="AlphaFoldDB" id="A0A6J4JYX2"/>
<dbReference type="EMBL" id="CADCTR010001324">
    <property type="protein sequence ID" value="CAA9291039.1"/>
    <property type="molecule type" value="Genomic_DNA"/>
</dbReference>
<feature type="region of interest" description="Disordered" evidence="1">
    <location>
        <begin position="1"/>
        <end position="37"/>
    </location>
</feature>
<feature type="non-terminal residue" evidence="2">
    <location>
        <position position="37"/>
    </location>
</feature>
<accession>A0A6J4JYX2</accession>
<proteinExistence type="predicted"/>
<protein>
    <submittedName>
        <fullName evidence="2">Uncharacterized protein</fullName>
    </submittedName>
</protein>
<sequence>DRKQLHTDAEHSRAEGSRPHSQPPRAFAARRRCRQSV</sequence>
<name>A0A6J4JYX2_9CHLR</name>
<evidence type="ECO:0000256" key="1">
    <source>
        <dbReference type="SAM" id="MobiDB-lite"/>
    </source>
</evidence>